<evidence type="ECO:0008006" key="5">
    <source>
        <dbReference type="Google" id="ProtNLM"/>
    </source>
</evidence>
<feature type="compositionally biased region" description="Polar residues" evidence="1">
    <location>
        <begin position="1"/>
        <end position="11"/>
    </location>
</feature>
<feature type="transmembrane region" description="Helical" evidence="2">
    <location>
        <begin position="80"/>
        <end position="102"/>
    </location>
</feature>
<protein>
    <recommendedName>
        <fullName evidence="5">Peptidase M48 domain-containing protein</fullName>
    </recommendedName>
</protein>
<accession>A0ABP3VCE3</accession>
<evidence type="ECO:0000256" key="1">
    <source>
        <dbReference type="SAM" id="MobiDB-lite"/>
    </source>
</evidence>
<keyword evidence="4" id="KW-1185">Reference proteome</keyword>
<reference evidence="4" key="1">
    <citation type="journal article" date="2019" name="Int. J. Syst. Evol. Microbiol.">
        <title>The Global Catalogue of Microorganisms (GCM) 10K type strain sequencing project: providing services to taxonomists for standard genome sequencing and annotation.</title>
        <authorList>
            <consortium name="The Broad Institute Genomics Platform"/>
            <consortium name="The Broad Institute Genome Sequencing Center for Infectious Disease"/>
            <person name="Wu L."/>
            <person name="Ma J."/>
        </authorList>
    </citation>
    <scope>NUCLEOTIDE SEQUENCE [LARGE SCALE GENOMIC DNA]</scope>
    <source>
        <strain evidence="4">JCM 15503</strain>
    </source>
</reference>
<gene>
    <name evidence="3" type="ORF">GCM10009107_22830</name>
</gene>
<sequence>MTVQEHTQGSASLGARRPPPEQTLRQQVARHELACRDNPAAFVQATTAWALGAWLALALPAVLAVLAMAAALAGWWMDEALWPPLVGLLGLLLGWTLASAVWPQTLPAGGKTLPRNQAPRLFSLVDRLRGAPPPAPPRPAGAPPQPLLPRAIAAWRQHRNPPLAVQLDSSLQAELQEAPRLGLLGWPQRRLRLGLPLLMALDGPQLAGVLAREFAHQGRGVEPRLAWIFRLHQRWASLSPAQRPARLSAPGADLARRLFYRHLYPGFEARALVLAQLHQRAADACAVQVAGAQAALQAPLALAIQQRYLDQDFWPRLWEQAARVPEPDAAPLRGLRVLLKDSPRQPAARRWLAEALKALPAQRALEPSLRERVAWLQGQTGDEADAPAALPAPVEVPAVPARSAAEVLLGSGLEPWIDMLDADWRHQVTDEWRAQHAAHRRRERLLHELADADANAPLPLADLLLWARLARQVQGPGAALAPLRLTMARHHAIGEARYLLACALLDHGPAVQPRGRRPDPTPSQAEAIELLQSLANEGRESLQYTQALAADPHWRLPAAQRLEMVLEQREDFEALKPVRARLRELALEAERAEKVLRSFQGEQQLEVAPTGLRSRHTGTLPSTAAQLHTRLSARVLADTLALLKSEPAVGKAWLLRKTSPQVRGWSLYLMVIERSHALLQPDPAQWSQLLEAKIQLPLPVAVVDLAQPYWQDIGRTDLVQAMRSTEGACIYTAEAPK</sequence>
<feature type="region of interest" description="Disordered" evidence="1">
    <location>
        <begin position="1"/>
        <end position="22"/>
    </location>
</feature>
<feature type="transmembrane region" description="Helical" evidence="2">
    <location>
        <begin position="48"/>
        <end position="73"/>
    </location>
</feature>
<proteinExistence type="predicted"/>
<keyword evidence="2" id="KW-1133">Transmembrane helix</keyword>
<organism evidence="3 4">
    <name type="scientific">Ideonella azotifigens</name>
    <dbReference type="NCBI Taxonomy" id="513160"/>
    <lineage>
        <taxon>Bacteria</taxon>
        <taxon>Pseudomonadati</taxon>
        <taxon>Pseudomonadota</taxon>
        <taxon>Betaproteobacteria</taxon>
        <taxon>Burkholderiales</taxon>
        <taxon>Sphaerotilaceae</taxon>
        <taxon>Ideonella</taxon>
    </lineage>
</organism>
<keyword evidence="2" id="KW-0472">Membrane</keyword>
<dbReference type="Proteomes" id="UP001500279">
    <property type="component" value="Unassembled WGS sequence"/>
</dbReference>
<name>A0ABP3VCE3_9BURK</name>
<dbReference type="EMBL" id="BAAAEW010000011">
    <property type="protein sequence ID" value="GAA0750706.1"/>
    <property type="molecule type" value="Genomic_DNA"/>
</dbReference>
<comment type="caution">
    <text evidence="3">The sequence shown here is derived from an EMBL/GenBank/DDBJ whole genome shotgun (WGS) entry which is preliminary data.</text>
</comment>
<evidence type="ECO:0000313" key="3">
    <source>
        <dbReference type="EMBL" id="GAA0750706.1"/>
    </source>
</evidence>
<keyword evidence="2" id="KW-0812">Transmembrane</keyword>
<evidence type="ECO:0000313" key="4">
    <source>
        <dbReference type="Proteomes" id="UP001500279"/>
    </source>
</evidence>
<evidence type="ECO:0000256" key="2">
    <source>
        <dbReference type="SAM" id="Phobius"/>
    </source>
</evidence>